<keyword evidence="2" id="KW-1185">Reference proteome</keyword>
<protein>
    <submittedName>
        <fullName evidence="1">Alpha/beta fold hydrolase</fullName>
    </submittedName>
</protein>
<dbReference type="PANTHER" id="PTHR15394">
    <property type="entry name" value="SERINE HYDROLASE RBBP9"/>
    <property type="match status" value="1"/>
</dbReference>
<gene>
    <name evidence="1" type="ORF">IAI61_22125</name>
</gene>
<reference evidence="1 2" key="1">
    <citation type="submission" date="2020-09" db="EMBL/GenBank/DDBJ databases">
        <title>Roseomonas.</title>
        <authorList>
            <person name="Zhu W."/>
        </authorList>
    </citation>
    <scope>NUCLEOTIDE SEQUENCE [LARGE SCALE GENOMIC DNA]</scope>
    <source>
        <strain evidence="1 2">573</strain>
    </source>
</reference>
<dbReference type="EMBL" id="JACTNG010000019">
    <property type="protein sequence ID" value="MBO1081734.1"/>
    <property type="molecule type" value="Genomic_DNA"/>
</dbReference>
<accession>A0ABS3KWA0</accession>
<dbReference type="GO" id="GO:0016787">
    <property type="term" value="F:hydrolase activity"/>
    <property type="evidence" value="ECO:0007669"/>
    <property type="project" value="UniProtKB-KW"/>
</dbReference>
<dbReference type="Gene3D" id="3.40.50.1820">
    <property type="entry name" value="alpha/beta hydrolase"/>
    <property type="match status" value="1"/>
</dbReference>
<dbReference type="SUPFAM" id="SSF53474">
    <property type="entry name" value="alpha/beta-Hydrolases"/>
    <property type="match status" value="1"/>
</dbReference>
<dbReference type="RefSeq" id="WP_207419919.1">
    <property type="nucleotide sequence ID" value="NZ_CP061182.1"/>
</dbReference>
<dbReference type="InterPro" id="IPR029058">
    <property type="entry name" value="AB_hydrolase_fold"/>
</dbReference>
<dbReference type="Pfam" id="PF06821">
    <property type="entry name" value="Ser_hydrolase"/>
    <property type="match status" value="1"/>
</dbReference>
<dbReference type="InterPro" id="IPR010662">
    <property type="entry name" value="RBBP9/YdeN"/>
</dbReference>
<dbReference type="Proteomes" id="UP001518989">
    <property type="component" value="Unassembled WGS sequence"/>
</dbReference>
<evidence type="ECO:0000313" key="2">
    <source>
        <dbReference type="Proteomes" id="UP001518989"/>
    </source>
</evidence>
<organism evidence="1 2">
    <name type="scientific">Roseomonas haemaphysalidis</name>
    <dbReference type="NCBI Taxonomy" id="2768162"/>
    <lineage>
        <taxon>Bacteria</taxon>
        <taxon>Pseudomonadati</taxon>
        <taxon>Pseudomonadota</taxon>
        <taxon>Alphaproteobacteria</taxon>
        <taxon>Acetobacterales</taxon>
        <taxon>Roseomonadaceae</taxon>
        <taxon>Roseomonas</taxon>
    </lineage>
</organism>
<comment type="caution">
    <text evidence="1">The sequence shown here is derived from an EMBL/GenBank/DDBJ whole genome shotgun (WGS) entry which is preliminary data.</text>
</comment>
<evidence type="ECO:0000313" key="1">
    <source>
        <dbReference type="EMBL" id="MBO1081734.1"/>
    </source>
</evidence>
<proteinExistence type="predicted"/>
<sequence length="199" mass="21878">MRRDGSNLRVMVLHGAHGGPDTNWFPWLQSELSAQGIEVIVPRFPTPEGQSLQAWFDAYDRATNALPAVPTMIVGHSLGAAFALRLVERADKPFEGLLLASGFVGALDLPDYDPINASFFVAPFDWTDIRKRRGRTCRCWAGDDDPYVPLPRSQDVADHLHAPLEVIGQGGHLNSETGFNTFPHLRDAILTHRATVLAG</sequence>
<dbReference type="PANTHER" id="PTHR15394:SF3">
    <property type="entry name" value="SERINE HYDROLASE RBBP9"/>
    <property type="match status" value="1"/>
</dbReference>
<keyword evidence="1" id="KW-0378">Hydrolase</keyword>
<name>A0ABS3KWA0_9PROT</name>